<reference evidence="9" key="3">
    <citation type="submission" date="2018-08" db="EMBL/GenBank/DDBJ databases">
        <authorList>
            <person name="Guldener U."/>
        </authorList>
    </citation>
    <scope>NUCLEOTIDE SEQUENCE</scope>
    <source>
        <strain evidence="9">UB2</strain>
    </source>
</reference>
<dbReference type="OrthoDB" id="271881at2759"/>
<dbReference type="Pfam" id="PF10644">
    <property type="entry name" value="Misat_Tub_SegII"/>
    <property type="match status" value="1"/>
</dbReference>
<sequence>MSQKEIIYLSFGSFSNHISTHFWNQQQSYFTYDSSDLPSGSTSRDRDTAQNNDDEPLIDHDVSFQAGQTLSGQDTYNPRTIIFETEQEFGALSKLNALYESFPSDSGDRNVALDSLQSWGVEAEVIAAERVGTSKYQRRLELEDQGLDPGSSDDDKDETEEMDVDKMDLDQPSAVSTLRTAIPRPRRTRRTHRFWSDYSRTFFHSKSLVSVGGELTAPMPGSYNSSDPPSGSDGRTRFESFSQGASYYDELEAQQEVLDSNIRWFAEDADLLQGFQYTIDTSHAFGGLGAKYLENLVDEYPKVSHFVFGAGWGNTNDVSKEEGNGAWETRLARIRRMNNLQSLIQFMEFSTVVAPLRVPSWEAGGQVGADWRKYLGRIDLSDMHHAAALISSHLETATLGTRMKSRSKTLSYLTMRLNWRKDTKLVHLGGAIPLPYPTPLSSTASNPRAALDPVDAMLQSYGYGDRDSRLRQRGAPLESESELAERGAKLALSAWLDFSLPSSLSGGASRRKKLLYNISRPFSHTAVLRNTNLDDARLGLGMLDSILSHIREPFGQGVYIPQSYNVLSSFPNFFSNPSEPSRKQSKPKDVPMLSSLAVTPSSVYLLKEARDTVREALQGHAPLAAYGLDGEDAKDGLKETRELIEGWIDAYSVNNDDGAGSGSEDGHGDEMGTDEEYDVDQKEEDGLDWDM</sequence>
<feature type="domain" description="DML1/Misato tubulin" evidence="7">
    <location>
        <begin position="185"/>
        <end position="403"/>
    </location>
</feature>
<keyword evidence="4" id="KW-0496">Mitochondrion</keyword>
<feature type="region of interest" description="Disordered" evidence="5">
    <location>
        <begin position="219"/>
        <end position="238"/>
    </location>
</feature>
<feature type="compositionally biased region" description="Acidic residues" evidence="5">
    <location>
        <begin position="671"/>
        <end position="691"/>
    </location>
</feature>
<feature type="region of interest" description="Disordered" evidence="5">
    <location>
        <begin position="34"/>
        <end position="57"/>
    </location>
</feature>
<comment type="similarity">
    <text evidence="3">Belongs to the misato family.</text>
</comment>
<evidence type="ECO:0000256" key="4">
    <source>
        <dbReference type="ARBA" id="ARBA00023128"/>
    </source>
</evidence>
<dbReference type="Pfam" id="PF14881">
    <property type="entry name" value="Tubulin_3"/>
    <property type="match status" value="1"/>
</dbReference>
<evidence type="ECO:0000256" key="5">
    <source>
        <dbReference type="SAM" id="MobiDB-lite"/>
    </source>
</evidence>
<evidence type="ECO:0000313" key="11">
    <source>
        <dbReference type="Proteomes" id="UP000658997"/>
    </source>
</evidence>
<dbReference type="EMBL" id="ULHB01000126">
    <property type="protein sequence ID" value="SYW82727.1"/>
    <property type="molecule type" value="Genomic_DNA"/>
</dbReference>
<evidence type="ECO:0000259" key="6">
    <source>
        <dbReference type="Pfam" id="PF10644"/>
    </source>
</evidence>
<evidence type="ECO:0000256" key="1">
    <source>
        <dbReference type="ARBA" id="ARBA00003757"/>
    </source>
</evidence>
<dbReference type="GO" id="GO:0005739">
    <property type="term" value="C:mitochondrion"/>
    <property type="evidence" value="ECO:0007669"/>
    <property type="project" value="UniProtKB-SubCell"/>
</dbReference>
<name>A0A1K0HEI7_9BASI</name>
<evidence type="ECO:0000256" key="2">
    <source>
        <dbReference type="ARBA" id="ARBA00004173"/>
    </source>
</evidence>
<evidence type="ECO:0000259" key="7">
    <source>
        <dbReference type="Pfam" id="PF14881"/>
    </source>
</evidence>
<feature type="domain" description="Misato Segment II tubulin-like" evidence="6">
    <location>
        <begin position="4"/>
        <end position="141"/>
    </location>
</feature>
<dbReference type="Gene3D" id="3.40.50.1440">
    <property type="entry name" value="Tubulin/FtsZ, GTPase domain"/>
    <property type="match status" value="1"/>
</dbReference>
<evidence type="ECO:0000256" key="3">
    <source>
        <dbReference type="ARBA" id="ARBA00008507"/>
    </source>
</evidence>
<feature type="region of interest" description="Disordered" evidence="5">
    <location>
        <begin position="654"/>
        <end position="691"/>
    </location>
</feature>
<dbReference type="GO" id="GO:0007005">
    <property type="term" value="P:mitochondrion organization"/>
    <property type="evidence" value="ECO:0007669"/>
    <property type="project" value="InterPro"/>
</dbReference>
<organism evidence="8 10">
    <name type="scientific">Ustilago bromivora</name>
    <dbReference type="NCBI Taxonomy" id="307758"/>
    <lineage>
        <taxon>Eukaryota</taxon>
        <taxon>Fungi</taxon>
        <taxon>Dikarya</taxon>
        <taxon>Basidiomycota</taxon>
        <taxon>Ustilaginomycotina</taxon>
        <taxon>Ustilaginomycetes</taxon>
        <taxon>Ustilaginales</taxon>
        <taxon>Ustilaginaceae</taxon>
        <taxon>Ustilago</taxon>
    </lineage>
</organism>
<dbReference type="Proteomes" id="UP000179920">
    <property type="component" value="Chromosome XIX"/>
</dbReference>
<evidence type="ECO:0000313" key="10">
    <source>
        <dbReference type="Proteomes" id="UP000179920"/>
    </source>
</evidence>
<protein>
    <submittedName>
        <fullName evidence="9">Related to DML1 - essential protein involved in mtDNA inheritance</fullName>
    </submittedName>
    <submittedName>
        <fullName evidence="8">Related to DML1-essential protein involved in mtDNA inheritance</fullName>
    </submittedName>
</protein>
<dbReference type="InterPro" id="IPR036525">
    <property type="entry name" value="Tubulin/FtsZ_GTPase_sf"/>
</dbReference>
<dbReference type="InterPro" id="IPR049942">
    <property type="entry name" value="DML1/Misato"/>
</dbReference>
<feature type="compositionally biased region" description="Acidic residues" evidence="5">
    <location>
        <begin position="143"/>
        <end position="163"/>
    </location>
</feature>
<dbReference type="PANTHER" id="PTHR13391">
    <property type="entry name" value="MITOCHONDRIAL DISTRIBUTION REGULATOR MISATO"/>
    <property type="match status" value="1"/>
</dbReference>
<gene>
    <name evidence="9" type="ORF">UBRO2_04849</name>
    <name evidence="8" type="ORF">UBRO_07014</name>
</gene>
<dbReference type="EMBL" id="LT558135">
    <property type="protein sequence ID" value="SAM85705.1"/>
    <property type="molecule type" value="Genomic_DNA"/>
</dbReference>
<dbReference type="InterPro" id="IPR029209">
    <property type="entry name" value="DML1/Misato_tubulin"/>
</dbReference>
<dbReference type="Proteomes" id="UP000658997">
    <property type="component" value="Unassembled WGS sequence"/>
</dbReference>
<feature type="region of interest" description="Disordered" evidence="5">
    <location>
        <begin position="140"/>
        <end position="165"/>
    </location>
</feature>
<proteinExistence type="inferred from homology"/>
<evidence type="ECO:0000313" key="8">
    <source>
        <dbReference type="EMBL" id="SAM85705.1"/>
    </source>
</evidence>
<reference evidence="8" key="1">
    <citation type="submission" date="2016-04" db="EMBL/GenBank/DDBJ databases">
        <authorList>
            <person name="Evans L.H."/>
            <person name="Alamgir A."/>
            <person name="Owens N."/>
            <person name="Weber N.D."/>
            <person name="Virtaneva K."/>
            <person name="Barbian K."/>
            <person name="Babar A."/>
            <person name="Rosenke K."/>
        </authorList>
    </citation>
    <scope>NUCLEOTIDE SEQUENCE</scope>
    <source>
        <strain evidence="8">UB2112</strain>
    </source>
</reference>
<dbReference type="AlphaFoldDB" id="A0A1K0HEI7"/>
<evidence type="ECO:0000313" key="9">
    <source>
        <dbReference type="EMBL" id="SYW82727.1"/>
    </source>
</evidence>
<reference evidence="10" key="2">
    <citation type="submission" date="2016-04" db="EMBL/GenBank/DDBJ databases">
        <authorList>
            <person name="Guldener U."/>
            <person name="Guldener U."/>
        </authorList>
    </citation>
    <scope>NUCLEOTIDE SEQUENCE [LARGE SCALE GENOMIC DNA]</scope>
    <source>
        <strain evidence="10">UB2112</strain>
    </source>
</reference>
<comment type="function">
    <text evidence="1">Involved in the partitioning of the mitochondrial organelle and mitochondrial DNA (mtDNA) inheritance.</text>
</comment>
<dbReference type="InterPro" id="IPR019605">
    <property type="entry name" value="Misato_II_tubulin-like"/>
</dbReference>
<accession>A0A1K0HEI7</accession>
<dbReference type="SUPFAM" id="SSF52490">
    <property type="entry name" value="Tubulin nucleotide-binding domain-like"/>
    <property type="match status" value="1"/>
</dbReference>
<dbReference type="PANTHER" id="PTHR13391:SF0">
    <property type="entry name" value="PROTEIN MISATO HOMOLOG 1"/>
    <property type="match status" value="1"/>
</dbReference>
<keyword evidence="11" id="KW-1185">Reference proteome</keyword>
<comment type="subcellular location">
    <subcellularLocation>
        <location evidence="2">Mitochondrion</location>
    </subcellularLocation>
</comment>